<dbReference type="InterPro" id="IPR010734">
    <property type="entry name" value="Copine_C"/>
</dbReference>
<dbReference type="Gene3D" id="2.60.40.150">
    <property type="entry name" value="C2 domain"/>
    <property type="match status" value="1"/>
</dbReference>
<sequence length="392" mass="44036">MQSVAHPEHVDSAAQSKVELKIQCENLINRNVASLRGRQVLLFLYDNAARAWIKHPHAMTEHIRDSLNPIFVKGLEMDFHFNIAQRLKFVVFDIDYRDHLDLSEQEYLGEATTDLGSIIDPNGGEKVMNLTHPSPGRFAEGTLGQIIIHSGELVDSRNMLNFKIQGLGLIKKGLIKKGIFQSQLTMFFVIQRTNEKGTFSPVYKSQMIDSKVNFDWEAFYVKESVICNGDLSRRLRIDVMRHKRPKSKLLRLSPADKLIGSTAEFTVGELSQYSYPHSMSISPTTGKAALNIQSLSITVEPTFLDFFTGGGEINLTVAIDFTASNGDPWQSKSLHFMNPTGENEYKKVIRSVGDILQHYDTDKKFPVYGFGGHVHGSTQHAFPLNGDTNFVS</sequence>
<dbReference type="PANTHER" id="PTHR10857:SF106">
    <property type="entry name" value="C2 DOMAIN-CONTAINING PROTEIN"/>
    <property type="match status" value="1"/>
</dbReference>
<dbReference type="GO" id="GO:0005544">
    <property type="term" value="F:calcium-dependent phospholipid binding"/>
    <property type="evidence" value="ECO:0007669"/>
    <property type="project" value="InterPro"/>
</dbReference>
<evidence type="ECO:0000313" key="3">
    <source>
        <dbReference type="Proteomes" id="UP000738325"/>
    </source>
</evidence>
<dbReference type="PROSITE" id="PS50004">
    <property type="entry name" value="C2"/>
    <property type="match status" value="1"/>
</dbReference>
<gene>
    <name evidence="2" type="ORF">BGZ99_001889</name>
</gene>
<comment type="caution">
    <text evidence="2">The sequence shown here is derived from an EMBL/GenBank/DDBJ whole genome shotgun (WGS) entry which is preliminary data.</text>
</comment>
<dbReference type="OrthoDB" id="5855668at2759"/>
<dbReference type="EMBL" id="JAAAIP010001500">
    <property type="protein sequence ID" value="KAG0306153.1"/>
    <property type="molecule type" value="Genomic_DNA"/>
</dbReference>
<organism evidence="2 3">
    <name type="scientific">Dissophora globulifera</name>
    <dbReference type="NCBI Taxonomy" id="979702"/>
    <lineage>
        <taxon>Eukaryota</taxon>
        <taxon>Fungi</taxon>
        <taxon>Fungi incertae sedis</taxon>
        <taxon>Mucoromycota</taxon>
        <taxon>Mortierellomycotina</taxon>
        <taxon>Mortierellomycetes</taxon>
        <taxon>Mortierellales</taxon>
        <taxon>Mortierellaceae</taxon>
        <taxon>Dissophora</taxon>
    </lineage>
</organism>
<dbReference type="InterPro" id="IPR035892">
    <property type="entry name" value="C2_domain_sf"/>
</dbReference>
<dbReference type="Proteomes" id="UP000738325">
    <property type="component" value="Unassembled WGS sequence"/>
</dbReference>
<keyword evidence="3" id="KW-1185">Reference proteome</keyword>
<dbReference type="PANTHER" id="PTHR10857">
    <property type="entry name" value="COPINE"/>
    <property type="match status" value="1"/>
</dbReference>
<dbReference type="CDD" id="cd04048">
    <property type="entry name" value="C2A_Copine"/>
    <property type="match status" value="1"/>
</dbReference>
<dbReference type="GO" id="GO:0071277">
    <property type="term" value="P:cellular response to calcium ion"/>
    <property type="evidence" value="ECO:0007669"/>
    <property type="project" value="TreeGrafter"/>
</dbReference>
<evidence type="ECO:0000313" key="2">
    <source>
        <dbReference type="EMBL" id="KAG0306153.1"/>
    </source>
</evidence>
<name>A0A9P6R1M3_9FUNG</name>
<dbReference type="InterPro" id="IPR045052">
    <property type="entry name" value="Copine"/>
</dbReference>
<accession>A0A9P6R1M3</accession>
<dbReference type="InterPro" id="IPR000008">
    <property type="entry name" value="C2_dom"/>
</dbReference>
<dbReference type="GO" id="GO:0005886">
    <property type="term" value="C:plasma membrane"/>
    <property type="evidence" value="ECO:0007669"/>
    <property type="project" value="TreeGrafter"/>
</dbReference>
<evidence type="ECO:0000259" key="1">
    <source>
        <dbReference type="PROSITE" id="PS50004"/>
    </source>
</evidence>
<protein>
    <recommendedName>
        <fullName evidence="1">C2 domain-containing protein</fullName>
    </recommendedName>
</protein>
<dbReference type="SUPFAM" id="SSF49562">
    <property type="entry name" value="C2 domain (Calcium/lipid-binding domain, CaLB)"/>
    <property type="match status" value="1"/>
</dbReference>
<dbReference type="Pfam" id="PF00168">
    <property type="entry name" value="C2"/>
    <property type="match status" value="1"/>
</dbReference>
<reference evidence="2" key="1">
    <citation type="journal article" date="2020" name="Fungal Divers.">
        <title>Resolving the Mortierellaceae phylogeny through synthesis of multi-gene phylogenetics and phylogenomics.</title>
        <authorList>
            <person name="Vandepol N."/>
            <person name="Liber J."/>
            <person name="Desiro A."/>
            <person name="Na H."/>
            <person name="Kennedy M."/>
            <person name="Barry K."/>
            <person name="Grigoriev I.V."/>
            <person name="Miller A.N."/>
            <person name="O'Donnell K."/>
            <person name="Stajich J.E."/>
            <person name="Bonito G."/>
        </authorList>
    </citation>
    <scope>NUCLEOTIDE SEQUENCE</scope>
    <source>
        <strain evidence="2">REB-010B</strain>
    </source>
</reference>
<feature type="domain" description="C2" evidence="1">
    <location>
        <begin position="1"/>
        <end position="128"/>
    </location>
</feature>
<dbReference type="AlphaFoldDB" id="A0A9P6R1M3"/>
<dbReference type="Pfam" id="PF07002">
    <property type="entry name" value="Copine"/>
    <property type="match status" value="1"/>
</dbReference>
<proteinExistence type="predicted"/>